<keyword evidence="3 8" id="KW-0812">Transmembrane</keyword>
<evidence type="ECO:0000313" key="11">
    <source>
        <dbReference type="Proteomes" id="UP001415169"/>
    </source>
</evidence>
<feature type="transmembrane region" description="Helical" evidence="8">
    <location>
        <begin position="598"/>
        <end position="619"/>
    </location>
</feature>
<dbReference type="Gene3D" id="1.20.1640.10">
    <property type="entry name" value="Multidrug efflux transporter AcrB transmembrane domain"/>
    <property type="match status" value="2"/>
</dbReference>
<feature type="region of interest" description="Disordered" evidence="7">
    <location>
        <begin position="765"/>
        <end position="798"/>
    </location>
</feature>
<dbReference type="SUPFAM" id="SSF82866">
    <property type="entry name" value="Multidrug efflux transporter AcrB transmembrane domain"/>
    <property type="match status" value="2"/>
</dbReference>
<name>A0ABP7ZHG3_9MICO</name>
<comment type="caution">
    <text evidence="10">The sequence shown here is derived from an EMBL/GenBank/DDBJ whole genome shotgun (WGS) entry which is preliminary data.</text>
</comment>
<feature type="transmembrane region" description="Helical" evidence="8">
    <location>
        <begin position="17"/>
        <end position="37"/>
    </location>
</feature>
<dbReference type="EMBL" id="BAABBV010000001">
    <property type="protein sequence ID" value="GAA4157123.1"/>
    <property type="molecule type" value="Genomic_DNA"/>
</dbReference>
<evidence type="ECO:0000259" key="9">
    <source>
        <dbReference type="PROSITE" id="PS50156"/>
    </source>
</evidence>
<dbReference type="InterPro" id="IPR004869">
    <property type="entry name" value="MMPL_dom"/>
</dbReference>
<feature type="coiled-coil region" evidence="6">
    <location>
        <begin position="117"/>
        <end position="170"/>
    </location>
</feature>
<reference evidence="10" key="1">
    <citation type="journal article" date="2014" name="Int. J. Syst. Evol. Microbiol.">
        <title>Complete genome of a new Firmicutes species belonging to the dominant human colonic microbiota ('Ruminococcus bicirculans') reveals two chromosomes and a selective capacity to utilize plant glucans.</title>
        <authorList>
            <consortium name="NISC Comparative Sequencing Program"/>
            <person name="Wegmann U."/>
            <person name="Louis P."/>
            <person name="Goesmann A."/>
            <person name="Henrissat B."/>
            <person name="Duncan S.H."/>
            <person name="Flint H.J."/>
        </authorList>
    </citation>
    <scope>NUCLEOTIDE SEQUENCE</scope>
    <source>
        <strain evidence="10">JCM 17590</strain>
    </source>
</reference>
<feature type="transmembrane region" description="Helical" evidence="8">
    <location>
        <begin position="339"/>
        <end position="362"/>
    </location>
</feature>
<evidence type="ECO:0000256" key="5">
    <source>
        <dbReference type="ARBA" id="ARBA00023136"/>
    </source>
</evidence>
<gene>
    <name evidence="10" type="ORF">GCM10022286_08340</name>
</gene>
<dbReference type="InterPro" id="IPR050545">
    <property type="entry name" value="Mycobact_MmpL"/>
</dbReference>
<keyword evidence="5 8" id="KW-0472">Membrane</keyword>
<comment type="subcellular location">
    <subcellularLocation>
        <location evidence="1">Cell membrane</location>
        <topology evidence="1">Multi-pass membrane protein</topology>
    </subcellularLocation>
</comment>
<feature type="domain" description="SSD" evidence="9">
    <location>
        <begin position="258"/>
        <end position="390"/>
    </location>
</feature>
<feature type="transmembrane region" description="Helical" evidence="8">
    <location>
        <begin position="639"/>
        <end position="662"/>
    </location>
</feature>
<dbReference type="InterPro" id="IPR000731">
    <property type="entry name" value="SSD"/>
</dbReference>
<keyword evidence="4 8" id="KW-1133">Transmembrane helix</keyword>
<feature type="compositionally biased region" description="Low complexity" evidence="7">
    <location>
        <begin position="783"/>
        <end position="798"/>
    </location>
</feature>
<sequence>MAGLLYRLGRFCARRHWAVVIAWVVILGLAGAAYGLFHGAISSSVSVPGTATSKVTDELSSRFSSASGGSGTLVFATEDGSAFTAQQKTEIGDLLTRIAKDDGVASAVNPFESQAKLADQRAQLEAGRQQLAAARQQLDVQSAQLPPQQLAAAQAKLDAQQKQLDQGDRLLALSKDLRFVSSDGSTALGTLQFSTPAIELPQPLKTKIIDQAQNADIDGVAVHVSNDLAQSVPASVGVGEIAGVVIAAIVLFVMLGTLVGAGLPLLSALVGVGVSALASLSFSGIVQFMSATPTLGLMLGLAVGIDYSLFILNRHRTQLKRGVDAHESIGLANGTSGNAVVFAGSTVIVALLALNVTGIPFLGLMGTVGAVAVATAILVAITFTPAMLSLIGPRILKRTERASIGHADHHRVPQKPMPTWRAIVTLVLGVAVLGVVAVPAAQMRLNLPTGASENAASTQYKAYKAVEDAFGAGQNGPLVVVADLPQKVTDDTLVAHEVQLGEKIAAQPHVVSVVPIGTSDDKEAIAFEVIPSGGPDSVETEQLVHALRELDLGVAGNASAAIDVSQKLGDALPLYLAVVVGLSLIILIVVFRSILVPVVATAGFVLSLLATLGGLTAIFQLGWLGAVFGVHDPAPILSFLPIILVGVLFGLAMDYQLFLVSGMREAYVHGASARIAVQRGFHAGRTVVTAAAIIMISVFAGFIFADSSMIKPIGFGLAFGVLADAFIVRMLLIPAAMHLLGRAAWWFPKWLDRLVPDVDVEGSQLERTHPVEPPARDTVTTGASRPAAQPARRPAGRR</sequence>
<evidence type="ECO:0000256" key="7">
    <source>
        <dbReference type="SAM" id="MobiDB-lite"/>
    </source>
</evidence>
<organism evidence="10 11">
    <name type="scientific">Gryllotalpicola daejeonensis</name>
    <dbReference type="NCBI Taxonomy" id="993087"/>
    <lineage>
        <taxon>Bacteria</taxon>
        <taxon>Bacillati</taxon>
        <taxon>Actinomycetota</taxon>
        <taxon>Actinomycetes</taxon>
        <taxon>Micrococcales</taxon>
        <taxon>Microbacteriaceae</taxon>
        <taxon>Gryllotalpicola</taxon>
    </lineage>
</organism>
<keyword evidence="11" id="KW-1185">Reference proteome</keyword>
<evidence type="ECO:0000256" key="4">
    <source>
        <dbReference type="ARBA" id="ARBA00022989"/>
    </source>
</evidence>
<evidence type="ECO:0000256" key="1">
    <source>
        <dbReference type="ARBA" id="ARBA00004651"/>
    </source>
</evidence>
<reference evidence="10" key="2">
    <citation type="submission" date="2023-12" db="EMBL/GenBank/DDBJ databases">
        <authorList>
            <person name="Sun Q."/>
            <person name="Inoue M."/>
        </authorList>
    </citation>
    <scope>NUCLEOTIDE SEQUENCE</scope>
    <source>
        <strain evidence="10">JCM 17590</strain>
    </source>
</reference>
<feature type="transmembrane region" description="Helical" evidence="8">
    <location>
        <begin position="368"/>
        <end position="391"/>
    </location>
</feature>
<protein>
    <submittedName>
        <fullName evidence="10">MMPL family transporter</fullName>
    </submittedName>
</protein>
<evidence type="ECO:0000256" key="6">
    <source>
        <dbReference type="SAM" id="Coils"/>
    </source>
</evidence>
<feature type="transmembrane region" description="Helical" evidence="8">
    <location>
        <begin position="268"/>
        <end position="289"/>
    </location>
</feature>
<dbReference type="Pfam" id="PF03176">
    <property type="entry name" value="MMPL"/>
    <property type="match status" value="2"/>
</dbReference>
<dbReference type="PANTHER" id="PTHR33406">
    <property type="entry name" value="MEMBRANE PROTEIN MJ1562-RELATED"/>
    <property type="match status" value="1"/>
</dbReference>
<accession>A0ABP7ZHG3</accession>
<dbReference type="RefSeq" id="WP_344790483.1">
    <property type="nucleotide sequence ID" value="NZ_BAABBV010000001.1"/>
</dbReference>
<dbReference type="Proteomes" id="UP001415169">
    <property type="component" value="Unassembled WGS sequence"/>
</dbReference>
<feature type="transmembrane region" description="Helical" evidence="8">
    <location>
        <begin position="241"/>
        <end position="261"/>
    </location>
</feature>
<feature type="transmembrane region" description="Helical" evidence="8">
    <location>
        <begin position="572"/>
        <end position="591"/>
    </location>
</feature>
<feature type="transmembrane region" description="Helical" evidence="8">
    <location>
        <begin position="717"/>
        <end position="740"/>
    </location>
</feature>
<proteinExistence type="predicted"/>
<evidence type="ECO:0000256" key="8">
    <source>
        <dbReference type="SAM" id="Phobius"/>
    </source>
</evidence>
<evidence type="ECO:0000256" key="3">
    <source>
        <dbReference type="ARBA" id="ARBA00022692"/>
    </source>
</evidence>
<feature type="transmembrane region" description="Helical" evidence="8">
    <location>
        <begin position="420"/>
        <end position="441"/>
    </location>
</feature>
<feature type="transmembrane region" description="Helical" evidence="8">
    <location>
        <begin position="295"/>
        <end position="312"/>
    </location>
</feature>
<keyword evidence="2" id="KW-1003">Cell membrane</keyword>
<dbReference type="PANTHER" id="PTHR33406:SF13">
    <property type="entry name" value="MEMBRANE PROTEIN YDFJ"/>
    <property type="match status" value="1"/>
</dbReference>
<keyword evidence="6" id="KW-0175">Coiled coil</keyword>
<evidence type="ECO:0000256" key="2">
    <source>
        <dbReference type="ARBA" id="ARBA00022475"/>
    </source>
</evidence>
<feature type="transmembrane region" description="Helical" evidence="8">
    <location>
        <begin position="683"/>
        <end position="705"/>
    </location>
</feature>
<evidence type="ECO:0000313" key="10">
    <source>
        <dbReference type="EMBL" id="GAA4157123.1"/>
    </source>
</evidence>
<dbReference type="PROSITE" id="PS50156">
    <property type="entry name" value="SSD"/>
    <property type="match status" value="1"/>
</dbReference>